<gene>
    <name evidence="2" type="ORF">SAMN04488029_2384</name>
</gene>
<feature type="transmembrane region" description="Helical" evidence="1">
    <location>
        <begin position="113"/>
        <end position="133"/>
    </location>
</feature>
<dbReference type="Proteomes" id="UP000192472">
    <property type="component" value="Unassembled WGS sequence"/>
</dbReference>
<keyword evidence="1" id="KW-0812">Transmembrane</keyword>
<accession>A0A1W2GF11</accession>
<sequence length="499" mass="59114">MLRKGFLRQSDVIRTERLAGWVILWITISYIFYAFFYMLRETFRFLSGDMGGQMLIILSDNEIYLYNLFYAGIATAIGFSFTLKFIFSGGLGRATKQRFRVRNVVNNQNFFRWSFLFWFGKMTVILGIWYLVFPLQFDIDFLKDASFFLLVLPIVVFTNSWLGLHLILGKKSILYFFASFVIFLILSSIFALKHFIPKGTIEEKYKVTSVEYAYDLELPRTEYLDRIRRISLAIDLYVVLDFEQNNKTKIFFGDERNEIDLDQLKVLIERKKEEYSSVEGSILTYNLIVDKRVKLKYVKDIVHNIRKCGYWGVQYSTGVKHSKYPSYYSGFKNLGIHEYLPPYDPKLEVFLDSIESLDFIKYKISPTASDYFRVPHVQKVNRVVVRRDAHGVLINNESIEIDEIQNVIKLFIKKYSPNCVIVYMPDYNISYGDYIEIKDILYTQIEKLRNEYSIVQFGKPYNKNFRGDLYDSARRKFPLNVVEWTKEEQRLIKLLNRKN</sequence>
<organism evidence="2 3">
    <name type="scientific">Reichenbachiella faecimaris</name>
    <dbReference type="NCBI Taxonomy" id="692418"/>
    <lineage>
        <taxon>Bacteria</taxon>
        <taxon>Pseudomonadati</taxon>
        <taxon>Bacteroidota</taxon>
        <taxon>Cytophagia</taxon>
        <taxon>Cytophagales</taxon>
        <taxon>Reichenbachiellaceae</taxon>
        <taxon>Reichenbachiella</taxon>
    </lineage>
</organism>
<proteinExistence type="predicted"/>
<evidence type="ECO:0000256" key="1">
    <source>
        <dbReference type="SAM" id="Phobius"/>
    </source>
</evidence>
<feature type="transmembrane region" description="Helical" evidence="1">
    <location>
        <begin position="68"/>
        <end position="92"/>
    </location>
</feature>
<keyword evidence="1" id="KW-0472">Membrane</keyword>
<name>A0A1W2GF11_REIFA</name>
<protein>
    <submittedName>
        <fullName evidence="2">Uncharacterized protein</fullName>
    </submittedName>
</protein>
<evidence type="ECO:0000313" key="2">
    <source>
        <dbReference type="EMBL" id="SMD35181.1"/>
    </source>
</evidence>
<dbReference type="AlphaFoldDB" id="A0A1W2GF11"/>
<feature type="transmembrane region" description="Helical" evidence="1">
    <location>
        <begin position="145"/>
        <end position="167"/>
    </location>
</feature>
<keyword evidence="3" id="KW-1185">Reference proteome</keyword>
<evidence type="ECO:0000313" key="3">
    <source>
        <dbReference type="Proteomes" id="UP000192472"/>
    </source>
</evidence>
<feature type="transmembrane region" description="Helical" evidence="1">
    <location>
        <begin position="174"/>
        <end position="196"/>
    </location>
</feature>
<feature type="transmembrane region" description="Helical" evidence="1">
    <location>
        <begin position="21"/>
        <end position="39"/>
    </location>
</feature>
<keyword evidence="1" id="KW-1133">Transmembrane helix</keyword>
<reference evidence="2 3" key="1">
    <citation type="submission" date="2017-04" db="EMBL/GenBank/DDBJ databases">
        <authorList>
            <person name="Afonso C.L."/>
            <person name="Miller P.J."/>
            <person name="Scott M.A."/>
            <person name="Spackman E."/>
            <person name="Goraichik I."/>
            <person name="Dimitrov K.M."/>
            <person name="Suarez D.L."/>
            <person name="Swayne D.E."/>
        </authorList>
    </citation>
    <scope>NUCLEOTIDE SEQUENCE [LARGE SCALE GENOMIC DNA]</scope>
    <source>
        <strain evidence="2 3">DSM 26133</strain>
    </source>
</reference>
<dbReference type="EMBL" id="FWYF01000002">
    <property type="protein sequence ID" value="SMD35181.1"/>
    <property type="molecule type" value="Genomic_DNA"/>
</dbReference>